<evidence type="ECO:0000313" key="4">
    <source>
        <dbReference type="Proteomes" id="UP000617531"/>
    </source>
</evidence>
<evidence type="ECO:0000256" key="1">
    <source>
        <dbReference type="ARBA" id="ARBA00023002"/>
    </source>
</evidence>
<name>A0A8J3DZN2_9MICO</name>
<dbReference type="GO" id="GO:0010181">
    <property type="term" value="F:FMN binding"/>
    <property type="evidence" value="ECO:0007669"/>
    <property type="project" value="InterPro"/>
</dbReference>
<gene>
    <name evidence="3" type="ORF">GCM10011600_02360</name>
</gene>
<protein>
    <recommendedName>
        <fullName evidence="2">Flavin reductase like domain-containing protein</fullName>
    </recommendedName>
</protein>
<dbReference type="EMBL" id="BNAI01000001">
    <property type="protein sequence ID" value="GHF05395.1"/>
    <property type="molecule type" value="Genomic_DNA"/>
</dbReference>
<dbReference type="Gene3D" id="2.30.110.10">
    <property type="entry name" value="Electron Transport, Fmn-binding Protein, Chain A"/>
    <property type="match status" value="1"/>
</dbReference>
<evidence type="ECO:0000259" key="2">
    <source>
        <dbReference type="SMART" id="SM00903"/>
    </source>
</evidence>
<proteinExistence type="predicted"/>
<dbReference type="PANTHER" id="PTHR30466">
    <property type="entry name" value="FLAVIN REDUCTASE"/>
    <property type="match status" value="1"/>
</dbReference>
<keyword evidence="1" id="KW-0560">Oxidoreductase</keyword>
<comment type="caution">
    <text evidence="3">The sequence shown here is derived from an EMBL/GenBank/DDBJ whole genome shotgun (WGS) entry which is preliminary data.</text>
</comment>
<sequence>MTLNDEMVAPVHQQQLVSQEAFRGAMGAIPTPVSIVTTALGAPHGTTVSAFASLSLDPPMVLVSLQDNSDLLEMIRQTKRFGLNVLAYNQGDIAATFAQRGIDRFAQVDWQMDHGSPRLAGVASWTACRVADFVTAGDHVIVTGLVESAFDVDIAGLVYQHRRFGHFTPTEPAP</sequence>
<reference evidence="3" key="2">
    <citation type="submission" date="2020-09" db="EMBL/GenBank/DDBJ databases">
        <authorList>
            <person name="Sun Q."/>
            <person name="Zhou Y."/>
        </authorList>
    </citation>
    <scope>NUCLEOTIDE SEQUENCE</scope>
    <source>
        <strain evidence="3">CGMCC 1.16548</strain>
    </source>
</reference>
<evidence type="ECO:0000313" key="3">
    <source>
        <dbReference type="EMBL" id="GHF05395.1"/>
    </source>
</evidence>
<dbReference type="InterPro" id="IPR012349">
    <property type="entry name" value="Split_barrel_FMN-bd"/>
</dbReference>
<dbReference type="RefSeq" id="WP_229841797.1">
    <property type="nucleotide sequence ID" value="NZ_BNAI01000001.1"/>
</dbReference>
<organism evidence="3 4">
    <name type="scientific">Pseudolysinimonas yzui</name>
    <dbReference type="NCBI Taxonomy" id="2708254"/>
    <lineage>
        <taxon>Bacteria</taxon>
        <taxon>Bacillati</taxon>
        <taxon>Actinomycetota</taxon>
        <taxon>Actinomycetes</taxon>
        <taxon>Micrococcales</taxon>
        <taxon>Microbacteriaceae</taxon>
        <taxon>Pseudolysinimonas</taxon>
    </lineage>
</organism>
<keyword evidence="4" id="KW-1185">Reference proteome</keyword>
<dbReference type="Pfam" id="PF01613">
    <property type="entry name" value="Flavin_Reduct"/>
    <property type="match status" value="1"/>
</dbReference>
<dbReference type="AlphaFoldDB" id="A0A8J3DZN2"/>
<dbReference type="SUPFAM" id="SSF50475">
    <property type="entry name" value="FMN-binding split barrel"/>
    <property type="match status" value="1"/>
</dbReference>
<feature type="domain" description="Flavin reductase like" evidence="2">
    <location>
        <begin position="26"/>
        <end position="166"/>
    </location>
</feature>
<dbReference type="SMART" id="SM00903">
    <property type="entry name" value="Flavin_Reduct"/>
    <property type="match status" value="1"/>
</dbReference>
<dbReference type="Proteomes" id="UP000617531">
    <property type="component" value="Unassembled WGS sequence"/>
</dbReference>
<dbReference type="GO" id="GO:0006208">
    <property type="term" value="P:pyrimidine nucleobase catabolic process"/>
    <property type="evidence" value="ECO:0007669"/>
    <property type="project" value="TreeGrafter"/>
</dbReference>
<dbReference type="InterPro" id="IPR050268">
    <property type="entry name" value="NADH-dep_flavin_reductase"/>
</dbReference>
<dbReference type="GO" id="GO:0042602">
    <property type="term" value="F:riboflavin reductase (NADPH) activity"/>
    <property type="evidence" value="ECO:0007669"/>
    <property type="project" value="TreeGrafter"/>
</dbReference>
<dbReference type="PANTHER" id="PTHR30466:SF1">
    <property type="entry name" value="FMN REDUCTASE (NADH) RUTF"/>
    <property type="match status" value="1"/>
</dbReference>
<accession>A0A8J3DZN2</accession>
<reference evidence="3" key="1">
    <citation type="journal article" date="2014" name="Int. J. Syst. Evol. Microbiol.">
        <title>Complete genome sequence of Corynebacterium casei LMG S-19264T (=DSM 44701T), isolated from a smear-ripened cheese.</title>
        <authorList>
            <consortium name="US DOE Joint Genome Institute (JGI-PGF)"/>
            <person name="Walter F."/>
            <person name="Albersmeier A."/>
            <person name="Kalinowski J."/>
            <person name="Ruckert C."/>
        </authorList>
    </citation>
    <scope>NUCLEOTIDE SEQUENCE</scope>
    <source>
        <strain evidence="3">CGMCC 1.16548</strain>
    </source>
</reference>
<dbReference type="InterPro" id="IPR002563">
    <property type="entry name" value="Flavin_Rdtase-like_dom"/>
</dbReference>